<reference evidence="1" key="1">
    <citation type="submission" date="2019-06" db="EMBL/GenBank/DDBJ databases">
        <authorList>
            <person name="Murdoch R.W."/>
            <person name="Fathepure B."/>
        </authorList>
    </citation>
    <scope>NUCLEOTIDE SEQUENCE</scope>
</reference>
<dbReference type="AlphaFoldDB" id="A0A5B8RE04"/>
<evidence type="ECO:0000313" key="1">
    <source>
        <dbReference type="EMBL" id="QEA07259.1"/>
    </source>
</evidence>
<protein>
    <submittedName>
        <fullName evidence="1">Uncharacterized protein</fullName>
    </submittedName>
</protein>
<sequence>MSVTDGVIVCLAVILVAALHAGLTPSTANATHAEIWVGGAHHRRVALEGESELTVHGALGETRIAVRDGRIRVLDSPGRRKLCVHAGWLTRPGETAVCLPNRVTVTVEGDGPGLDAVNQ</sequence>
<dbReference type="Pfam" id="PF07009">
    <property type="entry name" value="NusG_II"/>
    <property type="match status" value="1"/>
</dbReference>
<dbReference type="EMBL" id="MN079221">
    <property type="protein sequence ID" value="QEA07259.1"/>
    <property type="molecule type" value="Genomic_DNA"/>
</dbReference>
<organism evidence="1">
    <name type="scientific">uncultured organism</name>
    <dbReference type="NCBI Taxonomy" id="155900"/>
    <lineage>
        <taxon>unclassified sequences</taxon>
        <taxon>environmental samples</taxon>
    </lineage>
</organism>
<dbReference type="Gene3D" id="2.60.320.10">
    <property type="entry name" value="N-utilization substance G protein NusG, insert domain"/>
    <property type="match status" value="1"/>
</dbReference>
<gene>
    <name evidence="1" type="ORF">KBTEX_03608</name>
</gene>
<proteinExistence type="predicted"/>
<dbReference type="InterPro" id="IPR038690">
    <property type="entry name" value="NusG_2_sf"/>
</dbReference>
<dbReference type="CDD" id="cd09910">
    <property type="entry name" value="NGN-insert_like"/>
    <property type="match status" value="1"/>
</dbReference>
<accession>A0A5B8RE04</accession>
<name>A0A5B8RE04_9ZZZZ</name>